<name>A0A328PCD6_9GAMM</name>
<evidence type="ECO:0000313" key="8">
    <source>
        <dbReference type="Proteomes" id="UP000248926"/>
    </source>
</evidence>
<evidence type="ECO:0000256" key="2">
    <source>
        <dbReference type="ARBA" id="ARBA00022448"/>
    </source>
</evidence>
<evidence type="ECO:0000256" key="4">
    <source>
        <dbReference type="ARBA" id="ARBA00022989"/>
    </source>
</evidence>
<feature type="transmembrane region" description="Helical" evidence="6">
    <location>
        <begin position="36"/>
        <end position="58"/>
    </location>
</feature>
<feature type="transmembrane region" description="Helical" evidence="6">
    <location>
        <begin position="397"/>
        <end position="419"/>
    </location>
</feature>
<dbReference type="PANTHER" id="PTHR43243:SF4">
    <property type="entry name" value="CATIONIC AMINO ACID TRANSPORTER 4"/>
    <property type="match status" value="1"/>
</dbReference>
<reference evidence="7 8" key="1">
    <citation type="journal article" date="2018" name="Genet. Mol. Biol.">
        <title>The genome sequence of Dyella jiangningensis FCAV SCS01 from a lignocellulose-decomposing microbial consortium metagenome reveals potential for biotechnological applications.</title>
        <authorList>
            <person name="Desiderato J.G."/>
            <person name="Alvarenga D.O."/>
            <person name="Constancio M.T.L."/>
            <person name="Alves L.M.C."/>
            <person name="Varani A.M."/>
        </authorList>
    </citation>
    <scope>NUCLEOTIDE SEQUENCE [LARGE SCALE GENOMIC DNA]</scope>
    <source>
        <strain evidence="7 8">FCAV SCS01</strain>
    </source>
</reference>
<feature type="transmembrane region" description="Helical" evidence="6">
    <location>
        <begin position="319"/>
        <end position="343"/>
    </location>
</feature>
<dbReference type="Proteomes" id="UP000248926">
    <property type="component" value="Unassembled WGS sequence"/>
</dbReference>
<feature type="transmembrane region" description="Helical" evidence="6">
    <location>
        <begin position="64"/>
        <end position="86"/>
    </location>
</feature>
<evidence type="ECO:0000256" key="6">
    <source>
        <dbReference type="SAM" id="Phobius"/>
    </source>
</evidence>
<sequence length="493" mass="52923">MLKQLLARKTDFSDADDADDAAHGPTLRRTLGPWGITALGIGAVIGTGIFVVTGQAAAEHAGPAVLISFILAAICSGFTALCYAEFATLIPISGSSYSYAYATLGELVAWFIGWNMVLEYGISASAVAASWTGYFTSLLDQLGIHLPQALTEAPLAFTDGHLVATGHIMNLPAVAIVLALTWLCYVGIRESSGLNVLMVGLKVGLIIIVVVAGYRYIDPSNWHPFIPENQGPGKYGWSGIMRGAAMVFFAYIGFEATSTAAQECKNPQRDLPFGTLVSLVICTILYLAMAAVLTGLASYTDLGTSEPVVTAIKGHPELGWLRTVVEIGALIGLSSVILVMIIAQPRIFMIMSRDGLLPKVFNRIHPKHRTPHINTVITGVGIAILAAVFPLDLLADLTSMGTLIAFVAVCAGVLILRYTSPELHRGFRVPWAWVICPAGVLSCLALLAFMSWFNWLLMIVWTAMGLAIYFGYGIRHSRLHRQPARQNSDSSSI</sequence>
<dbReference type="GO" id="GO:0015171">
    <property type="term" value="F:amino acid transmembrane transporter activity"/>
    <property type="evidence" value="ECO:0007669"/>
    <property type="project" value="TreeGrafter"/>
</dbReference>
<dbReference type="Pfam" id="PF13520">
    <property type="entry name" value="AA_permease_2"/>
    <property type="match status" value="1"/>
</dbReference>
<dbReference type="RefSeq" id="WP_111982315.1">
    <property type="nucleotide sequence ID" value="NZ_NFZS01000001.1"/>
</dbReference>
<dbReference type="Gene3D" id="1.20.1740.10">
    <property type="entry name" value="Amino acid/polyamine transporter I"/>
    <property type="match status" value="1"/>
</dbReference>
<feature type="transmembrane region" description="Helical" evidence="6">
    <location>
        <begin position="431"/>
        <end position="449"/>
    </location>
</feature>
<feature type="transmembrane region" description="Helical" evidence="6">
    <location>
        <begin position="195"/>
        <end position="217"/>
    </location>
</feature>
<dbReference type="InterPro" id="IPR002293">
    <property type="entry name" value="AA/rel_permease1"/>
</dbReference>
<keyword evidence="5 6" id="KW-0472">Membrane</keyword>
<keyword evidence="3 6" id="KW-0812">Transmembrane</keyword>
<gene>
    <name evidence="7" type="ORF">CA260_08575</name>
</gene>
<feature type="transmembrane region" description="Helical" evidence="6">
    <location>
        <begin position="373"/>
        <end position="391"/>
    </location>
</feature>
<dbReference type="GO" id="GO:0016020">
    <property type="term" value="C:membrane"/>
    <property type="evidence" value="ECO:0007669"/>
    <property type="project" value="UniProtKB-SubCell"/>
</dbReference>
<dbReference type="AlphaFoldDB" id="A0A328PCD6"/>
<feature type="transmembrane region" description="Helical" evidence="6">
    <location>
        <begin position="455"/>
        <end position="472"/>
    </location>
</feature>
<dbReference type="OrthoDB" id="9804700at2"/>
<evidence type="ECO:0000256" key="5">
    <source>
        <dbReference type="ARBA" id="ARBA00023136"/>
    </source>
</evidence>
<evidence type="ECO:0000256" key="1">
    <source>
        <dbReference type="ARBA" id="ARBA00004141"/>
    </source>
</evidence>
<comment type="caution">
    <text evidence="7">The sequence shown here is derived from an EMBL/GenBank/DDBJ whole genome shotgun (WGS) entry which is preliminary data.</text>
</comment>
<feature type="transmembrane region" description="Helical" evidence="6">
    <location>
        <begin position="275"/>
        <end position="299"/>
    </location>
</feature>
<dbReference type="PIRSF" id="PIRSF006060">
    <property type="entry name" value="AA_transporter"/>
    <property type="match status" value="1"/>
</dbReference>
<comment type="subcellular location">
    <subcellularLocation>
        <location evidence="1">Membrane</location>
        <topology evidence="1">Multi-pass membrane protein</topology>
    </subcellularLocation>
</comment>
<feature type="transmembrane region" description="Helical" evidence="6">
    <location>
        <begin position="237"/>
        <end position="254"/>
    </location>
</feature>
<dbReference type="EMBL" id="NFZS01000001">
    <property type="protein sequence ID" value="RAO77885.1"/>
    <property type="molecule type" value="Genomic_DNA"/>
</dbReference>
<accession>A0A328PCD6</accession>
<dbReference type="PANTHER" id="PTHR43243">
    <property type="entry name" value="INNER MEMBRANE TRANSPORTER YGJI-RELATED"/>
    <property type="match status" value="1"/>
</dbReference>
<keyword evidence="4 6" id="KW-1133">Transmembrane helix</keyword>
<organism evidence="7 8">
    <name type="scientific">Dyella jiangningensis</name>
    <dbReference type="NCBI Taxonomy" id="1379159"/>
    <lineage>
        <taxon>Bacteria</taxon>
        <taxon>Pseudomonadati</taxon>
        <taxon>Pseudomonadota</taxon>
        <taxon>Gammaproteobacteria</taxon>
        <taxon>Lysobacterales</taxon>
        <taxon>Rhodanobacteraceae</taxon>
        <taxon>Dyella</taxon>
    </lineage>
</organism>
<keyword evidence="2" id="KW-0813">Transport</keyword>
<proteinExistence type="predicted"/>
<keyword evidence="8" id="KW-1185">Reference proteome</keyword>
<feature type="transmembrane region" description="Helical" evidence="6">
    <location>
        <begin position="168"/>
        <end position="188"/>
    </location>
</feature>
<protein>
    <submittedName>
        <fullName evidence="7">Amino acid permease</fullName>
    </submittedName>
</protein>
<evidence type="ECO:0000313" key="7">
    <source>
        <dbReference type="EMBL" id="RAO77885.1"/>
    </source>
</evidence>
<evidence type="ECO:0000256" key="3">
    <source>
        <dbReference type="ARBA" id="ARBA00022692"/>
    </source>
</evidence>